<keyword evidence="16 22" id="KW-0067">ATP-binding</keyword>
<evidence type="ECO:0000256" key="17">
    <source>
        <dbReference type="ARBA" id="ARBA00022989"/>
    </source>
</evidence>
<evidence type="ECO:0000256" key="22">
    <source>
        <dbReference type="PROSITE-ProRule" id="PRU10141"/>
    </source>
</evidence>
<feature type="binding site" evidence="22">
    <location>
        <position position="745"/>
    </location>
    <ligand>
        <name>ATP</name>
        <dbReference type="ChEBI" id="CHEBI:30616"/>
    </ligand>
</feature>
<evidence type="ECO:0000256" key="10">
    <source>
        <dbReference type="ARBA" id="ARBA00022692"/>
    </source>
</evidence>
<dbReference type="InterPro" id="IPR017441">
    <property type="entry name" value="Protein_kinase_ATP_BS"/>
</dbReference>
<evidence type="ECO:0000256" key="6">
    <source>
        <dbReference type="ARBA" id="ARBA00022527"/>
    </source>
</evidence>
<dbReference type="GO" id="GO:0005886">
    <property type="term" value="C:plasma membrane"/>
    <property type="evidence" value="ECO:0007669"/>
    <property type="project" value="UniProtKB-SubCell"/>
</dbReference>
<dbReference type="GO" id="GO:0004674">
    <property type="term" value="F:protein serine/threonine kinase activity"/>
    <property type="evidence" value="ECO:0007669"/>
    <property type="project" value="UniProtKB-KW"/>
</dbReference>
<evidence type="ECO:0000256" key="5">
    <source>
        <dbReference type="ARBA" id="ARBA00022475"/>
    </source>
</evidence>
<protein>
    <recommendedName>
        <fullName evidence="4">non-specific serine/threonine protein kinase</fullName>
        <ecNumber evidence="4">2.7.11.1</ecNumber>
    </recommendedName>
</protein>
<dbReference type="InterPro" id="IPR032675">
    <property type="entry name" value="LRR_dom_sf"/>
</dbReference>
<evidence type="ECO:0000256" key="13">
    <source>
        <dbReference type="ARBA" id="ARBA00022741"/>
    </source>
</evidence>
<dbReference type="SUPFAM" id="SSF52058">
    <property type="entry name" value="L domain-like"/>
    <property type="match status" value="1"/>
</dbReference>
<keyword evidence="5" id="KW-1003">Cell membrane</keyword>
<keyword evidence="8" id="KW-0433">Leucine-rich repeat</keyword>
<evidence type="ECO:0000256" key="18">
    <source>
        <dbReference type="ARBA" id="ARBA00023136"/>
    </source>
</evidence>
<dbReference type="PANTHER" id="PTHR48056:SF44">
    <property type="entry name" value="RECEPTOR PROTEIN KINASE CLAVATA1"/>
    <property type="match status" value="1"/>
</dbReference>
<keyword evidence="18 23" id="KW-0472">Membrane</keyword>
<evidence type="ECO:0000313" key="25">
    <source>
        <dbReference type="EMBL" id="KAH7288245.1"/>
    </source>
</evidence>
<organism evidence="25 26">
    <name type="scientific">Ceratopteris richardii</name>
    <name type="common">Triangle waterfern</name>
    <dbReference type="NCBI Taxonomy" id="49495"/>
    <lineage>
        <taxon>Eukaryota</taxon>
        <taxon>Viridiplantae</taxon>
        <taxon>Streptophyta</taxon>
        <taxon>Embryophyta</taxon>
        <taxon>Tracheophyta</taxon>
        <taxon>Polypodiopsida</taxon>
        <taxon>Polypodiidae</taxon>
        <taxon>Polypodiales</taxon>
        <taxon>Pteridineae</taxon>
        <taxon>Pteridaceae</taxon>
        <taxon>Parkerioideae</taxon>
        <taxon>Ceratopteris</taxon>
    </lineage>
</organism>
<evidence type="ECO:0000256" key="23">
    <source>
        <dbReference type="SAM" id="Phobius"/>
    </source>
</evidence>
<dbReference type="SMART" id="SM00220">
    <property type="entry name" value="S_TKc"/>
    <property type="match status" value="1"/>
</dbReference>
<dbReference type="SUPFAM" id="SSF52047">
    <property type="entry name" value="RNI-like"/>
    <property type="match status" value="1"/>
</dbReference>
<reference evidence="25" key="1">
    <citation type="submission" date="2021-08" db="EMBL/GenBank/DDBJ databases">
        <title>WGS assembly of Ceratopteris richardii.</title>
        <authorList>
            <person name="Marchant D.B."/>
            <person name="Chen G."/>
            <person name="Jenkins J."/>
            <person name="Shu S."/>
            <person name="Leebens-Mack J."/>
            <person name="Grimwood J."/>
            <person name="Schmutz J."/>
            <person name="Soltis P."/>
            <person name="Soltis D."/>
            <person name="Chen Z.-H."/>
        </authorList>
    </citation>
    <scope>NUCLEOTIDE SEQUENCE</scope>
    <source>
        <strain evidence="25">Whitten #5841</strain>
        <tissue evidence="25">Leaf</tissue>
    </source>
</reference>
<dbReference type="PROSITE" id="PS50011">
    <property type="entry name" value="PROTEIN_KINASE_DOM"/>
    <property type="match status" value="1"/>
</dbReference>
<feature type="transmembrane region" description="Helical" evidence="23">
    <location>
        <begin position="646"/>
        <end position="669"/>
    </location>
</feature>
<dbReference type="InterPro" id="IPR001611">
    <property type="entry name" value="Leu-rich_rpt"/>
</dbReference>
<dbReference type="PROSITE" id="PS00108">
    <property type="entry name" value="PROTEIN_KINASE_ST"/>
    <property type="match status" value="1"/>
</dbReference>
<dbReference type="InterPro" id="IPR011009">
    <property type="entry name" value="Kinase-like_dom_sf"/>
</dbReference>
<dbReference type="GO" id="GO:0009791">
    <property type="term" value="P:post-embryonic development"/>
    <property type="evidence" value="ECO:0007669"/>
    <property type="project" value="UniProtKB-ARBA"/>
</dbReference>
<evidence type="ECO:0000256" key="4">
    <source>
        <dbReference type="ARBA" id="ARBA00012513"/>
    </source>
</evidence>
<keyword evidence="11" id="KW-0732">Signal</keyword>
<keyword evidence="17 23" id="KW-1133">Transmembrane helix</keyword>
<dbReference type="SMART" id="SM00369">
    <property type="entry name" value="LRR_TYP"/>
    <property type="match status" value="5"/>
</dbReference>
<keyword evidence="13 22" id="KW-0547">Nucleotide-binding</keyword>
<dbReference type="Pfam" id="PF13855">
    <property type="entry name" value="LRR_8"/>
    <property type="match status" value="2"/>
</dbReference>
<proteinExistence type="inferred from homology"/>
<dbReference type="GO" id="GO:0030154">
    <property type="term" value="P:cell differentiation"/>
    <property type="evidence" value="ECO:0007669"/>
    <property type="project" value="UniProtKB-KW"/>
</dbReference>
<dbReference type="InterPro" id="IPR008271">
    <property type="entry name" value="Ser/Thr_kinase_AS"/>
</dbReference>
<evidence type="ECO:0000256" key="11">
    <source>
        <dbReference type="ARBA" id="ARBA00022729"/>
    </source>
</evidence>
<keyword evidence="10 23" id="KW-0812">Transmembrane</keyword>
<dbReference type="PANTHER" id="PTHR48056">
    <property type="entry name" value="LRR RECEPTOR-LIKE SERINE/THREONINE-PROTEIN KINASE-RELATED"/>
    <property type="match status" value="1"/>
</dbReference>
<evidence type="ECO:0000256" key="9">
    <source>
        <dbReference type="ARBA" id="ARBA00022679"/>
    </source>
</evidence>
<dbReference type="FunFam" id="3.80.10.10:FF:000233">
    <property type="entry name" value="Leucine-rich repeat receptor-like protein kinase TDR"/>
    <property type="match status" value="1"/>
</dbReference>
<dbReference type="PRINTS" id="PR00019">
    <property type="entry name" value="LEURICHRPT"/>
</dbReference>
<evidence type="ECO:0000256" key="8">
    <source>
        <dbReference type="ARBA" id="ARBA00022614"/>
    </source>
</evidence>
<feature type="domain" description="Protein kinase" evidence="24">
    <location>
        <begin position="710"/>
        <end position="999"/>
    </location>
</feature>
<keyword evidence="12" id="KW-0677">Repeat</keyword>
<keyword evidence="14" id="KW-0418">Kinase</keyword>
<evidence type="ECO:0000256" key="20">
    <source>
        <dbReference type="ARBA" id="ARBA00048659"/>
    </source>
</evidence>
<dbReference type="FunFam" id="3.30.200.20:FF:000292">
    <property type="entry name" value="Leucine-rich repeat receptor-like serine/threonine-protein kinase BAM1"/>
    <property type="match status" value="1"/>
</dbReference>
<keyword evidence="6" id="KW-0723">Serine/threonine-protein kinase</keyword>
<dbReference type="GO" id="GO:0033612">
    <property type="term" value="F:receptor serine/threonine kinase binding"/>
    <property type="evidence" value="ECO:0007669"/>
    <property type="project" value="TreeGrafter"/>
</dbReference>
<evidence type="ECO:0000256" key="12">
    <source>
        <dbReference type="ARBA" id="ARBA00022737"/>
    </source>
</evidence>
<dbReference type="FunFam" id="1.10.510.10:FF:000201">
    <property type="entry name" value="Leucine-rich repeat receptor-like serine/threonine-protein kinase"/>
    <property type="match status" value="1"/>
</dbReference>
<keyword evidence="15" id="KW-0221">Differentiation</keyword>
<evidence type="ECO:0000313" key="26">
    <source>
        <dbReference type="Proteomes" id="UP000825935"/>
    </source>
</evidence>
<keyword evidence="26" id="KW-1185">Reference proteome</keyword>
<evidence type="ECO:0000256" key="7">
    <source>
        <dbReference type="ARBA" id="ARBA00022604"/>
    </source>
</evidence>
<dbReference type="Gene3D" id="3.30.200.20">
    <property type="entry name" value="Phosphorylase Kinase, domain 1"/>
    <property type="match status" value="1"/>
</dbReference>
<accession>A0A8T2QXV8</accession>
<comment type="catalytic activity">
    <reaction evidence="20">
        <text>L-threonyl-[protein] + ATP = O-phospho-L-threonyl-[protein] + ADP + H(+)</text>
        <dbReference type="Rhea" id="RHEA:46608"/>
        <dbReference type="Rhea" id="RHEA-COMP:11060"/>
        <dbReference type="Rhea" id="RHEA-COMP:11605"/>
        <dbReference type="ChEBI" id="CHEBI:15378"/>
        <dbReference type="ChEBI" id="CHEBI:30013"/>
        <dbReference type="ChEBI" id="CHEBI:30616"/>
        <dbReference type="ChEBI" id="CHEBI:61977"/>
        <dbReference type="ChEBI" id="CHEBI:456216"/>
        <dbReference type="EC" id="2.7.11.1"/>
    </reaction>
    <physiologicalReaction direction="left-to-right" evidence="20">
        <dbReference type="Rhea" id="RHEA:46609"/>
    </physiologicalReaction>
</comment>
<dbReference type="FunFam" id="3.80.10.10:FF:000896">
    <property type="entry name" value="Leucine-rich repeat receptor-like protein kinase"/>
    <property type="match status" value="1"/>
</dbReference>
<dbReference type="PROSITE" id="PS51450">
    <property type="entry name" value="LRR"/>
    <property type="match status" value="1"/>
</dbReference>
<evidence type="ECO:0000256" key="16">
    <source>
        <dbReference type="ARBA" id="ARBA00022840"/>
    </source>
</evidence>
<evidence type="ECO:0000256" key="3">
    <source>
        <dbReference type="ARBA" id="ARBA00008684"/>
    </source>
</evidence>
<dbReference type="EMBL" id="CM035436">
    <property type="protein sequence ID" value="KAH7288245.1"/>
    <property type="molecule type" value="Genomic_DNA"/>
</dbReference>
<evidence type="ECO:0000259" key="24">
    <source>
        <dbReference type="PROSITE" id="PS50011"/>
    </source>
</evidence>
<dbReference type="EC" id="2.7.11.1" evidence="4"/>
<name>A0A8T2QXV8_CERRI</name>
<dbReference type="Pfam" id="PF00069">
    <property type="entry name" value="Pkinase"/>
    <property type="match status" value="1"/>
</dbReference>
<evidence type="ECO:0000256" key="1">
    <source>
        <dbReference type="ARBA" id="ARBA00004167"/>
    </source>
</evidence>
<dbReference type="Gene3D" id="3.80.10.10">
    <property type="entry name" value="Ribonuclease Inhibitor"/>
    <property type="match status" value="4"/>
</dbReference>
<comment type="caution">
    <text evidence="25">The sequence shown here is derived from an EMBL/GenBank/DDBJ whole genome shotgun (WGS) entry which is preliminary data.</text>
</comment>
<sequence>MAAACGNERSIILFVLLLWGVGLYGTRARALSRETMALLSIKALIIDEGGHLDSWTTAGADLSSAAPCSWKGVACNDSQAVVSLDISGFNLSGSLSPSVGLLSSLVNLSVACNNLSGPLPIEVTQLEDLRYLNISNNLFNGVFPRNFSMLRQLQVLDAFNNNFTGELPLELSLLTGLEHLHLGGNFFSGIIHPQYGNLQSLRYLALSGNGLTGRIPPQLGNLQNLQYMYIGYYNVFEGGIPAEIGRLSNLVRLDIANSCLGGTIPPVLGSLTNLDSLFLQTNNLVGPIPSELGNLTHLKSLDLSNNRLTGTIPAELAALQKLELLNLFLNDLHGGIPSYIGDLPNLQVLTLWENRFEGLIPQHLGRNGQLLEVDLSSNSFTGPIPPDLCKGGKLKRLILLRNRFYGPIPAGLGSCTKLYRLRLGENQLIGPLPPGILALPYISLLEAPSNNLSGTLPAHIPISSSLGSLDLTGNNFEGPLPSSIGNLRQIVDLYLSDNRFSGSIPEAVGKLRNIAKVSLSGNMLTGSMPLALSKCESLTSLDLSRNRLHGEILPQLSNLNVLASLNLSRNNFSGSIPSTLTHMVTLTSADFSFNNLSGIIPSEGQFANFNHTSFDGNPLLCGRQVSCKDVNILNPSEDVPRQSKSLIYGMSGLVVGLFILTVGAIVYVLRNERDKQFLWSLFKVNLLDKRWKLTAFERLDFNVNNVLYCLEDDNVIGKGGSGTVYKGMMPNGKMVAIKKLPAIRKGALEDEDYGFSAEMQTLGNIRHRHIVRLLGCCSNYDTNLLIYEYMPNGSLGELLHGPRGGSLTWAARFRIAREAAMGLCYLHHDCTPMIVHRDVKSNNILLDSNYEAHVADFGLARTLHDAGKSESMSSVAGSYGYIAPEYAYTLKINEKSDIYSFGVVLLELLTGRRPIEPEYGECIDIARWVRKQGQSKKGAIEVVDARMGLGETSKMMQEAMLFLNVALQCIADMPDQRPTMREVVQLLTDIPKAREHVVSATIPHVSSPPDLISI</sequence>
<dbReference type="OrthoDB" id="676979at2759"/>
<dbReference type="PROSITE" id="PS00107">
    <property type="entry name" value="PROTEIN_KINASE_ATP"/>
    <property type="match status" value="1"/>
</dbReference>
<dbReference type="InterPro" id="IPR003591">
    <property type="entry name" value="Leu-rich_rpt_typical-subtyp"/>
</dbReference>
<dbReference type="Pfam" id="PF08263">
    <property type="entry name" value="LRRNT_2"/>
    <property type="match status" value="1"/>
</dbReference>
<comment type="subcellular location">
    <subcellularLocation>
        <location evidence="2">Cell membrane</location>
    </subcellularLocation>
    <subcellularLocation>
        <location evidence="1">Membrane</location>
        <topology evidence="1">Single-pass membrane protein</topology>
    </subcellularLocation>
</comment>
<dbReference type="AlphaFoldDB" id="A0A8T2QXV8"/>
<dbReference type="GO" id="GO:0005524">
    <property type="term" value="F:ATP binding"/>
    <property type="evidence" value="ECO:0007669"/>
    <property type="project" value="UniProtKB-UniRule"/>
</dbReference>
<dbReference type="Gene3D" id="1.10.510.10">
    <property type="entry name" value="Transferase(Phosphotransferase) domain 1"/>
    <property type="match status" value="1"/>
</dbReference>
<evidence type="ECO:0000256" key="19">
    <source>
        <dbReference type="ARBA" id="ARBA00023180"/>
    </source>
</evidence>
<dbReference type="OMA" id="EPEYGEC"/>
<comment type="catalytic activity">
    <reaction evidence="21">
        <text>L-seryl-[protein] + ATP = O-phospho-L-seryl-[protein] + ADP + H(+)</text>
        <dbReference type="Rhea" id="RHEA:17989"/>
        <dbReference type="Rhea" id="RHEA-COMP:9863"/>
        <dbReference type="Rhea" id="RHEA-COMP:11604"/>
        <dbReference type="ChEBI" id="CHEBI:15378"/>
        <dbReference type="ChEBI" id="CHEBI:29999"/>
        <dbReference type="ChEBI" id="CHEBI:30616"/>
        <dbReference type="ChEBI" id="CHEBI:83421"/>
        <dbReference type="ChEBI" id="CHEBI:456216"/>
        <dbReference type="EC" id="2.7.11.1"/>
    </reaction>
    <physiologicalReaction direction="left-to-right" evidence="21">
        <dbReference type="Rhea" id="RHEA:17990"/>
    </physiologicalReaction>
</comment>
<evidence type="ECO:0000256" key="2">
    <source>
        <dbReference type="ARBA" id="ARBA00004236"/>
    </source>
</evidence>
<dbReference type="InterPro" id="IPR000719">
    <property type="entry name" value="Prot_kinase_dom"/>
</dbReference>
<dbReference type="Pfam" id="PF00560">
    <property type="entry name" value="LRR_1"/>
    <property type="match status" value="5"/>
</dbReference>
<evidence type="ECO:0000256" key="21">
    <source>
        <dbReference type="ARBA" id="ARBA00048977"/>
    </source>
</evidence>
<keyword evidence="9" id="KW-0808">Transferase</keyword>
<dbReference type="Proteomes" id="UP000825935">
    <property type="component" value="Chromosome 31"/>
</dbReference>
<evidence type="ECO:0000256" key="15">
    <source>
        <dbReference type="ARBA" id="ARBA00022782"/>
    </source>
</evidence>
<gene>
    <name evidence="25" type="ORF">KP509_31G018900</name>
</gene>
<evidence type="ECO:0000256" key="14">
    <source>
        <dbReference type="ARBA" id="ARBA00022777"/>
    </source>
</evidence>
<dbReference type="InterPro" id="IPR013210">
    <property type="entry name" value="LRR_N_plant-typ"/>
</dbReference>
<dbReference type="FunFam" id="3.80.10.10:FF:000275">
    <property type="entry name" value="Leucine-rich repeat receptor-like protein kinase"/>
    <property type="match status" value="1"/>
</dbReference>
<dbReference type="InterPro" id="IPR050647">
    <property type="entry name" value="Plant_LRR-RLKs"/>
</dbReference>
<dbReference type="SUPFAM" id="SSF56112">
    <property type="entry name" value="Protein kinase-like (PK-like)"/>
    <property type="match status" value="1"/>
</dbReference>
<keyword evidence="7" id="KW-0341">Growth regulation</keyword>
<comment type="similarity">
    <text evidence="3">Belongs to the protein kinase superfamily. Ser/Thr protein kinase family.</text>
</comment>
<keyword evidence="19" id="KW-0325">Glycoprotein</keyword>